<name>A0A915DJF5_9BILA</name>
<proteinExistence type="predicted"/>
<evidence type="ECO:0000313" key="1">
    <source>
        <dbReference type="Proteomes" id="UP000887574"/>
    </source>
</evidence>
<reference evidence="2" key="1">
    <citation type="submission" date="2022-11" db="UniProtKB">
        <authorList>
            <consortium name="WormBaseParasite"/>
        </authorList>
    </citation>
    <scope>IDENTIFICATION</scope>
</reference>
<dbReference type="Proteomes" id="UP000887574">
    <property type="component" value="Unplaced"/>
</dbReference>
<protein>
    <submittedName>
        <fullName evidence="2">Uncharacterized protein</fullName>
    </submittedName>
</protein>
<sequence length="204" mass="23626">MTSIFQASVPQEFDDSVRSLKVIISKQFFYLTFAHSQKNHFVGHPYATLLAETSVCLCYFGEKRRRSSYAVIMIAPFCLFKSGWRGYARNTHRSAGVYEAEVRVGEGQKIVAANPQSDKRKQKASEIEQIYERQFNLCKSELAAMTKVYRHHTTASTIMSWFSTQHAKFARSEIEKARAADDPLYEYSACTKLWTFQLRHRRKL</sequence>
<accession>A0A915DJF5</accession>
<organism evidence="1 2">
    <name type="scientific">Ditylenchus dipsaci</name>
    <dbReference type="NCBI Taxonomy" id="166011"/>
    <lineage>
        <taxon>Eukaryota</taxon>
        <taxon>Metazoa</taxon>
        <taxon>Ecdysozoa</taxon>
        <taxon>Nematoda</taxon>
        <taxon>Chromadorea</taxon>
        <taxon>Rhabditida</taxon>
        <taxon>Tylenchina</taxon>
        <taxon>Tylenchomorpha</taxon>
        <taxon>Sphaerularioidea</taxon>
        <taxon>Anguinidae</taxon>
        <taxon>Anguininae</taxon>
        <taxon>Ditylenchus</taxon>
    </lineage>
</organism>
<evidence type="ECO:0000313" key="2">
    <source>
        <dbReference type="WBParaSite" id="jg20631"/>
    </source>
</evidence>
<keyword evidence="1" id="KW-1185">Reference proteome</keyword>
<dbReference type="WBParaSite" id="jg20631">
    <property type="protein sequence ID" value="jg20631"/>
    <property type="gene ID" value="jg20631"/>
</dbReference>
<dbReference type="AlphaFoldDB" id="A0A915DJF5"/>